<dbReference type="PANTHER" id="PTHR43845">
    <property type="entry name" value="BLR5969 PROTEIN"/>
    <property type="match status" value="1"/>
</dbReference>
<gene>
    <name evidence="1" type="ORF">Thimo_1147</name>
</gene>
<dbReference type="OrthoDB" id="580775at2"/>
<dbReference type="SUPFAM" id="SSF56801">
    <property type="entry name" value="Acetyl-CoA synthetase-like"/>
    <property type="match status" value="1"/>
</dbReference>
<dbReference type="AlphaFoldDB" id="L0GXB6"/>
<name>L0GXB6_9GAMM</name>
<sequence length="486" mass="54035">MKSLDKIIRRWQIAALNRLDGQALAAAGARRVVERFHRAAREVPAYQAILGERGVAAERIRTPADFMAYCPHLEKRDLFGTFPLEQLCVGGRLGDLASVLTSSGHGGRFAFGLSTHRQARRTQRAIELALSHLFETDRYKTLLINALPMGVRFSCSTVTLAETSVREDMVRALIEQFAPHHEQTILVADPLFCKRLLDHVREAKSDWGRFRIHTILGEETFGQAFRRYVATGLGQDPEGWTKGLVMSSMGLAELGLNLFFETRETVRLRQLGDQSPEPLATAIGHWPGRVPPLLFGYDPTRIFVEVIEPDADGYGALTVSTLDRSLPLPLIRYRTGDRAKILDTRRITASLGDMSGGRPTLPNLPMIAVTGREADTLPDGRTLLDIKDALYARTEIADRLTGAFRIEPAESNGLRLHLQMGPGWSGGAGGLIEALRPHLPSAPGEPDEIQVWRYDRFPFGKTLDYERKFTYYESAAKDPARPTQAA</sequence>
<proteinExistence type="predicted"/>
<reference evidence="1 2" key="1">
    <citation type="submission" date="2011-09" db="EMBL/GenBank/DDBJ databases">
        <title>Complete sequence of chromosome of Thioflavicoccus mobilis 8321.</title>
        <authorList>
            <consortium name="US DOE Joint Genome Institute"/>
            <person name="Lucas S."/>
            <person name="Han J."/>
            <person name="Lapidus A."/>
            <person name="Cheng J.-F."/>
            <person name="Goodwin L."/>
            <person name="Pitluck S."/>
            <person name="Peters L."/>
            <person name="Ovchinnikova G."/>
            <person name="Lu M."/>
            <person name="Detter J.C."/>
            <person name="Han C."/>
            <person name="Tapia R."/>
            <person name="Land M."/>
            <person name="Hauser L."/>
            <person name="Kyrpides N."/>
            <person name="Ivanova N."/>
            <person name="Pagani I."/>
            <person name="Vogl K."/>
            <person name="Liu Z."/>
            <person name="Imhoff J."/>
            <person name="Thiel V."/>
            <person name="Frigaard N.-U."/>
            <person name="Bryant D."/>
            <person name="Woyke T."/>
        </authorList>
    </citation>
    <scope>NUCLEOTIDE SEQUENCE [LARGE SCALE GENOMIC DNA]</scope>
    <source>
        <strain evidence="1 2">8321</strain>
    </source>
</reference>
<evidence type="ECO:0000313" key="1">
    <source>
        <dbReference type="EMBL" id="AGA89949.1"/>
    </source>
</evidence>
<dbReference type="STRING" id="765912.Thimo_1147"/>
<dbReference type="Gene3D" id="3.40.50.12780">
    <property type="entry name" value="N-terminal domain of ligase-like"/>
    <property type="match status" value="2"/>
</dbReference>
<dbReference type="HOGENOM" id="CLU_561325_0_0_6"/>
<evidence type="ECO:0000313" key="2">
    <source>
        <dbReference type="Proteomes" id="UP000010816"/>
    </source>
</evidence>
<keyword evidence="2" id="KW-1185">Reference proteome</keyword>
<organism evidence="1 2">
    <name type="scientific">Thioflavicoccus mobilis 8321</name>
    <dbReference type="NCBI Taxonomy" id="765912"/>
    <lineage>
        <taxon>Bacteria</taxon>
        <taxon>Pseudomonadati</taxon>
        <taxon>Pseudomonadota</taxon>
        <taxon>Gammaproteobacteria</taxon>
        <taxon>Chromatiales</taxon>
        <taxon>Chromatiaceae</taxon>
        <taxon>Thioflavicoccus</taxon>
    </lineage>
</organism>
<dbReference type="Proteomes" id="UP000010816">
    <property type="component" value="Chromosome"/>
</dbReference>
<evidence type="ECO:0008006" key="3">
    <source>
        <dbReference type="Google" id="ProtNLM"/>
    </source>
</evidence>
<dbReference type="EMBL" id="CP003051">
    <property type="protein sequence ID" value="AGA89949.1"/>
    <property type="molecule type" value="Genomic_DNA"/>
</dbReference>
<dbReference type="InterPro" id="IPR042099">
    <property type="entry name" value="ANL_N_sf"/>
</dbReference>
<dbReference type="RefSeq" id="WP_015280093.1">
    <property type="nucleotide sequence ID" value="NC_019940.1"/>
</dbReference>
<dbReference type="PANTHER" id="PTHR43845:SF1">
    <property type="entry name" value="BLR5969 PROTEIN"/>
    <property type="match status" value="1"/>
</dbReference>
<accession>L0GXB6</accession>
<dbReference type="KEGG" id="tmb:Thimo_1147"/>
<protein>
    <recommendedName>
        <fullName evidence="3">Coenzyme F390 synthetase</fullName>
    </recommendedName>
</protein>
<dbReference type="eggNOG" id="COG1541">
    <property type="taxonomic scope" value="Bacteria"/>
</dbReference>